<dbReference type="STRING" id="2082308.A0A2K1QUG3"/>
<feature type="compositionally biased region" description="Polar residues" evidence="4">
    <location>
        <begin position="171"/>
        <end position="182"/>
    </location>
</feature>
<accession>A0A2K1QUG3</accession>
<dbReference type="InterPro" id="IPR040168">
    <property type="entry name" value="Not2/3/5"/>
</dbReference>
<sequence length="372" mass="40888">MSQAWNSSALRQTSTPQQNAVQRPAQQTDAARQQQAQQQAAFGFGSSLDDTFDTRSTAAQSRSDGNNQVGGGDDFPPLGGALNGDVRQDRSGGSAFGTQVNGHADGEGFGGNAVDGLRSPLESHRTPSNPLLGQHQLPFRENSFPTGRQAPVGQPGAAQQSQQGVDFGSNLDDSPSTSQQPAQARRRLSDLNDSEKWGLPGLVAMLPGRSSGSPGIIMGQDLNSLGIDFESTEPLFPTFSTPFADSSSRHAIPDFGLPAAYSVHNVPPLHTRMGNFSDETLFAIFYQFTRDVMQENAAAELYSRDWRWHKELRQWMMKDASMAQPIRVTERSERGVYIFFDAMNWRRERREFLLQYDHLDQRHGPTQSVATQ</sequence>
<dbReference type="EMBL" id="NKHZ01000039">
    <property type="protein sequence ID" value="PNS18707.1"/>
    <property type="molecule type" value="Genomic_DNA"/>
</dbReference>
<dbReference type="Pfam" id="PF04153">
    <property type="entry name" value="NOT2_3_5_C"/>
    <property type="match status" value="1"/>
</dbReference>
<dbReference type="InterPro" id="IPR038635">
    <property type="entry name" value="CCR4-NOT_su2/3/5_C_sf"/>
</dbReference>
<keyword evidence="7" id="KW-1185">Reference proteome</keyword>
<comment type="similarity">
    <text evidence="1">Belongs to the CNOT2/3/5 family.</text>
</comment>
<dbReference type="InParanoid" id="A0A2K1QUG3"/>
<reference evidence="6 7" key="1">
    <citation type="submission" date="2017-06" db="EMBL/GenBank/DDBJ databases">
        <title>Draft genome sequence of a variant of Elsinoe murrayae.</title>
        <authorList>
            <person name="Cheng Q."/>
        </authorList>
    </citation>
    <scope>NUCLEOTIDE SEQUENCE [LARGE SCALE GENOMIC DNA]</scope>
    <source>
        <strain evidence="6 7">CQ-2017a</strain>
    </source>
</reference>
<dbReference type="InterPro" id="IPR007282">
    <property type="entry name" value="NOT2/3/5_C"/>
</dbReference>
<feature type="compositionally biased region" description="Low complexity" evidence="4">
    <location>
        <begin position="22"/>
        <end position="41"/>
    </location>
</feature>
<keyword evidence="2" id="KW-0805">Transcription regulation</keyword>
<feature type="compositionally biased region" description="Polar residues" evidence="4">
    <location>
        <begin position="54"/>
        <end position="67"/>
    </location>
</feature>
<dbReference type="Proteomes" id="UP000243797">
    <property type="component" value="Unassembled WGS sequence"/>
</dbReference>
<name>A0A2K1QUG3_9PEZI</name>
<protein>
    <recommendedName>
        <fullName evidence="5">NOT2/NOT3/NOT5 C-terminal domain-containing protein</fullName>
    </recommendedName>
</protein>
<dbReference type="OrthoDB" id="25391at2759"/>
<dbReference type="AlphaFoldDB" id="A0A2K1QUG3"/>
<evidence type="ECO:0000256" key="2">
    <source>
        <dbReference type="ARBA" id="ARBA00023015"/>
    </source>
</evidence>
<gene>
    <name evidence="6" type="ORF">CAC42_5246</name>
</gene>
<comment type="caution">
    <text evidence="6">The sequence shown here is derived from an EMBL/GenBank/DDBJ whole genome shotgun (WGS) entry which is preliminary data.</text>
</comment>
<feature type="compositionally biased region" description="Polar residues" evidence="4">
    <location>
        <begin position="1"/>
        <end position="21"/>
    </location>
</feature>
<dbReference type="Gene3D" id="2.30.30.1020">
    <property type="entry name" value="CCR4-NOT complex subunit 2/3/5, C-terminal domain"/>
    <property type="match status" value="1"/>
</dbReference>
<dbReference type="PANTHER" id="PTHR23326">
    <property type="entry name" value="CCR4 NOT-RELATED"/>
    <property type="match status" value="1"/>
</dbReference>
<feature type="compositionally biased region" description="Low complexity" evidence="4">
    <location>
        <begin position="149"/>
        <end position="165"/>
    </location>
</feature>
<evidence type="ECO:0000256" key="3">
    <source>
        <dbReference type="ARBA" id="ARBA00023163"/>
    </source>
</evidence>
<feature type="region of interest" description="Disordered" evidence="4">
    <location>
        <begin position="1"/>
        <end position="193"/>
    </location>
</feature>
<evidence type="ECO:0000256" key="4">
    <source>
        <dbReference type="SAM" id="MobiDB-lite"/>
    </source>
</evidence>
<keyword evidence="3" id="KW-0804">Transcription</keyword>
<proteinExistence type="inferred from homology"/>
<evidence type="ECO:0000256" key="1">
    <source>
        <dbReference type="ARBA" id="ARBA00007682"/>
    </source>
</evidence>
<feature type="domain" description="NOT2/NOT3/NOT5 C-terminal" evidence="5">
    <location>
        <begin position="238"/>
        <end position="359"/>
    </location>
</feature>
<evidence type="ECO:0000313" key="7">
    <source>
        <dbReference type="Proteomes" id="UP000243797"/>
    </source>
</evidence>
<evidence type="ECO:0000313" key="6">
    <source>
        <dbReference type="EMBL" id="PNS18707.1"/>
    </source>
</evidence>
<evidence type="ECO:0000259" key="5">
    <source>
        <dbReference type="Pfam" id="PF04153"/>
    </source>
</evidence>
<organism evidence="6 7">
    <name type="scientific">Sphaceloma murrayae</name>
    <dbReference type="NCBI Taxonomy" id="2082308"/>
    <lineage>
        <taxon>Eukaryota</taxon>
        <taxon>Fungi</taxon>
        <taxon>Dikarya</taxon>
        <taxon>Ascomycota</taxon>
        <taxon>Pezizomycotina</taxon>
        <taxon>Dothideomycetes</taxon>
        <taxon>Dothideomycetidae</taxon>
        <taxon>Myriangiales</taxon>
        <taxon>Elsinoaceae</taxon>
        <taxon>Sphaceloma</taxon>
    </lineage>
</organism>
<dbReference type="GO" id="GO:0006355">
    <property type="term" value="P:regulation of DNA-templated transcription"/>
    <property type="evidence" value="ECO:0007669"/>
    <property type="project" value="InterPro"/>
</dbReference>
<dbReference type="GO" id="GO:0030015">
    <property type="term" value="C:CCR4-NOT core complex"/>
    <property type="evidence" value="ECO:0007669"/>
    <property type="project" value="InterPro"/>
</dbReference>
<dbReference type="GO" id="GO:0000289">
    <property type="term" value="P:nuclear-transcribed mRNA poly(A) tail shortening"/>
    <property type="evidence" value="ECO:0007669"/>
    <property type="project" value="UniProtKB-ARBA"/>
</dbReference>